<evidence type="ECO:0000256" key="1">
    <source>
        <dbReference type="ARBA" id="ARBA00001974"/>
    </source>
</evidence>
<evidence type="ECO:0000256" key="12">
    <source>
        <dbReference type="ARBA" id="ARBA00049723"/>
    </source>
</evidence>
<evidence type="ECO:0000256" key="10">
    <source>
        <dbReference type="ARBA" id="ARBA00038856"/>
    </source>
</evidence>
<dbReference type="EC" id="5.3.3.1" evidence="10"/>
<dbReference type="Proteomes" id="UP000015453">
    <property type="component" value="Unassembled WGS sequence"/>
</dbReference>
<keyword evidence="2" id="KW-0153">Cholesterol metabolism</keyword>
<evidence type="ECO:0000256" key="5">
    <source>
        <dbReference type="ARBA" id="ARBA00023002"/>
    </source>
</evidence>
<dbReference type="SUPFAM" id="SSF51905">
    <property type="entry name" value="FAD/NAD(P)-binding domain"/>
    <property type="match status" value="1"/>
</dbReference>
<feature type="domain" description="4Fe-4S ferredoxin-type" evidence="15">
    <location>
        <begin position="97"/>
        <end position="128"/>
    </location>
</feature>
<dbReference type="PANTHER" id="PTHR47470">
    <property type="entry name" value="CHOLESTEROL OXIDASE"/>
    <property type="match status" value="1"/>
</dbReference>
<evidence type="ECO:0000256" key="13">
    <source>
        <dbReference type="ARBA" id="ARBA00049744"/>
    </source>
</evidence>
<evidence type="ECO:0000256" key="6">
    <source>
        <dbReference type="ARBA" id="ARBA00023098"/>
    </source>
</evidence>
<evidence type="ECO:0000256" key="3">
    <source>
        <dbReference type="ARBA" id="ARBA00022630"/>
    </source>
</evidence>
<evidence type="ECO:0000256" key="8">
    <source>
        <dbReference type="ARBA" id="ARBA00023221"/>
    </source>
</evidence>
<dbReference type="GO" id="GO:0008203">
    <property type="term" value="P:cholesterol metabolic process"/>
    <property type="evidence" value="ECO:0007669"/>
    <property type="project" value="UniProtKB-KW"/>
</dbReference>
<feature type="non-terminal residue" evidence="16">
    <location>
        <position position="1"/>
    </location>
</feature>
<reference evidence="16 17" key="1">
    <citation type="journal article" date="2013" name="BMC Genomics">
        <title>The miniature genome of a carnivorous plant Genlisea aurea contains a low number of genes and short non-coding sequences.</title>
        <authorList>
            <person name="Leushkin E.V."/>
            <person name="Sutormin R.A."/>
            <person name="Nabieva E.R."/>
            <person name="Penin A.A."/>
            <person name="Kondrashov A.S."/>
            <person name="Logacheva M.D."/>
        </authorList>
    </citation>
    <scope>NUCLEOTIDE SEQUENCE [LARGE SCALE GENOMIC DNA]</scope>
</reference>
<dbReference type="GO" id="GO:0050660">
    <property type="term" value="F:flavin adenine dinucleotide binding"/>
    <property type="evidence" value="ECO:0007669"/>
    <property type="project" value="InterPro"/>
</dbReference>
<evidence type="ECO:0000313" key="17">
    <source>
        <dbReference type="Proteomes" id="UP000015453"/>
    </source>
</evidence>
<keyword evidence="6" id="KW-0443">Lipid metabolism</keyword>
<comment type="cofactor">
    <cofactor evidence="1">
        <name>FAD</name>
        <dbReference type="ChEBI" id="CHEBI:57692"/>
    </cofactor>
</comment>
<evidence type="ECO:0000256" key="4">
    <source>
        <dbReference type="ARBA" id="ARBA00022827"/>
    </source>
</evidence>
<comment type="pathway">
    <text evidence="11">Steroid metabolism; cholesterol degradation.</text>
</comment>
<evidence type="ECO:0000256" key="9">
    <source>
        <dbReference type="ARBA" id="ARBA00023235"/>
    </source>
</evidence>
<dbReference type="InterPro" id="IPR052542">
    <property type="entry name" value="Cholesterol_Oxidase"/>
</dbReference>
<evidence type="ECO:0000259" key="15">
    <source>
        <dbReference type="PROSITE" id="PS51379"/>
    </source>
</evidence>
<keyword evidence="3" id="KW-0285">Flavoprotein</keyword>
<evidence type="ECO:0000256" key="11">
    <source>
        <dbReference type="ARBA" id="ARBA00049645"/>
    </source>
</evidence>
<comment type="caution">
    <text evidence="16">The sequence shown here is derived from an EMBL/GenBank/DDBJ whole genome shotgun (WGS) entry which is preliminary data.</text>
</comment>
<keyword evidence="5" id="KW-0560">Oxidoreductase</keyword>
<dbReference type="Pfam" id="PF05199">
    <property type="entry name" value="GMC_oxred_C"/>
    <property type="match status" value="1"/>
</dbReference>
<feature type="non-terminal residue" evidence="16">
    <location>
        <position position="316"/>
    </location>
</feature>
<dbReference type="OrthoDB" id="9974421at2759"/>
<dbReference type="InterPro" id="IPR036188">
    <property type="entry name" value="FAD/NAD-bd_sf"/>
</dbReference>
<dbReference type="InterPro" id="IPR017896">
    <property type="entry name" value="4Fe4S_Fe-S-bd"/>
</dbReference>
<dbReference type="EC" id="1.1.3.6" evidence="12"/>
<dbReference type="Gene3D" id="3.50.50.60">
    <property type="entry name" value="FAD/NAD(P)-binding domain"/>
    <property type="match status" value="1"/>
</dbReference>
<name>S8CHB8_9LAMI</name>
<keyword evidence="7" id="KW-1207">Sterol metabolism</keyword>
<protein>
    <recommendedName>
        <fullName evidence="13">Cholesterol oxidase</fullName>
        <ecNumber evidence="12">1.1.3.6</ecNumber>
        <ecNumber evidence="10">5.3.3.1</ecNumber>
    </recommendedName>
    <alternativeName>
        <fullName evidence="14">Cholesterol isomerase</fullName>
    </alternativeName>
</protein>
<dbReference type="InterPro" id="IPR000172">
    <property type="entry name" value="GMC_OxRdtase_N"/>
</dbReference>
<dbReference type="GO" id="GO:0004769">
    <property type="term" value="F:steroid Delta-isomerase activity"/>
    <property type="evidence" value="ECO:0007669"/>
    <property type="project" value="UniProtKB-EC"/>
</dbReference>
<dbReference type="GO" id="GO:0016995">
    <property type="term" value="F:cholesterol oxidase activity"/>
    <property type="evidence" value="ECO:0007669"/>
    <property type="project" value="UniProtKB-EC"/>
</dbReference>
<dbReference type="PROSITE" id="PS00198">
    <property type="entry name" value="4FE4S_FER_1"/>
    <property type="match status" value="1"/>
</dbReference>
<dbReference type="InterPro" id="IPR007867">
    <property type="entry name" value="GMC_OxRtase_C"/>
</dbReference>
<proteinExistence type="predicted"/>
<sequence>VFLQGDSLAMTCCGLGGGSLVNAGVLLPPTVQARRNPRWPEAWEKDWGRNLASASDMLRGQSVPAKFQNSKVMEIVGGGDYEHGQVKLSVNFDVEDFGSARNQEIGKCQACGNCLTGCPYNAKLSNDKTYLAAAVQSAVVPRPFPKFLLKETASYGWQSCYAVLHAAVGMLKSVLGMDNDQDMALNVIGHDDSNGKLTFDKETNRVLFKPPHDPLLPQKTEALKNLAKKLGGVIHTPQYRSLSVHLLGGCIVAPDVSSGVCNPDGQVFDTSSPTGVHQGLYICDASIIPCSVGINPCLTIAAAAEHISRNLVRDLT</sequence>
<dbReference type="EMBL" id="AUSU01003776">
    <property type="protein sequence ID" value="EPS66260.1"/>
    <property type="molecule type" value="Genomic_DNA"/>
</dbReference>
<evidence type="ECO:0000256" key="14">
    <source>
        <dbReference type="ARBA" id="ARBA00049778"/>
    </source>
</evidence>
<organism evidence="16 17">
    <name type="scientific">Genlisea aurea</name>
    <dbReference type="NCBI Taxonomy" id="192259"/>
    <lineage>
        <taxon>Eukaryota</taxon>
        <taxon>Viridiplantae</taxon>
        <taxon>Streptophyta</taxon>
        <taxon>Embryophyta</taxon>
        <taxon>Tracheophyta</taxon>
        <taxon>Spermatophyta</taxon>
        <taxon>Magnoliopsida</taxon>
        <taxon>eudicotyledons</taxon>
        <taxon>Gunneridae</taxon>
        <taxon>Pentapetalae</taxon>
        <taxon>asterids</taxon>
        <taxon>lamiids</taxon>
        <taxon>Lamiales</taxon>
        <taxon>Lentibulariaceae</taxon>
        <taxon>Genlisea</taxon>
    </lineage>
</organism>
<dbReference type="AlphaFoldDB" id="S8CHB8"/>
<accession>S8CHB8</accession>
<dbReference type="PANTHER" id="PTHR47470:SF1">
    <property type="entry name" value="FAD-DEPENDENT OXIDOREDUCTASE 2 FAD BINDING DOMAIN-CONTAINING PROTEIN"/>
    <property type="match status" value="1"/>
</dbReference>
<keyword evidence="17" id="KW-1185">Reference proteome</keyword>
<dbReference type="Pfam" id="PF00732">
    <property type="entry name" value="GMC_oxred_N"/>
    <property type="match status" value="1"/>
</dbReference>
<dbReference type="PROSITE" id="PS51379">
    <property type="entry name" value="4FE4S_FER_2"/>
    <property type="match status" value="1"/>
</dbReference>
<dbReference type="InterPro" id="IPR017900">
    <property type="entry name" value="4Fe4S_Fe_S_CS"/>
</dbReference>
<keyword evidence="8" id="KW-0753">Steroid metabolism</keyword>
<evidence type="ECO:0000256" key="2">
    <source>
        <dbReference type="ARBA" id="ARBA00022548"/>
    </source>
</evidence>
<gene>
    <name evidence="16" type="ORF">M569_08517</name>
</gene>
<evidence type="ECO:0000256" key="7">
    <source>
        <dbReference type="ARBA" id="ARBA00023166"/>
    </source>
</evidence>
<evidence type="ECO:0000313" key="16">
    <source>
        <dbReference type="EMBL" id="EPS66260.1"/>
    </source>
</evidence>
<keyword evidence="9" id="KW-0413">Isomerase</keyword>
<keyword evidence="4" id="KW-0274">FAD</keyword>